<keyword evidence="1" id="KW-1133">Transmembrane helix</keyword>
<feature type="transmembrane region" description="Helical" evidence="1">
    <location>
        <begin position="290"/>
        <end position="310"/>
    </location>
</feature>
<dbReference type="PANTHER" id="PTHR38434:SF1">
    <property type="entry name" value="BLL2549 PROTEIN"/>
    <property type="match status" value="1"/>
</dbReference>
<feature type="transmembrane region" description="Helical" evidence="1">
    <location>
        <begin position="210"/>
        <end position="229"/>
    </location>
</feature>
<evidence type="ECO:0000313" key="3">
    <source>
        <dbReference type="Proteomes" id="UP000178425"/>
    </source>
</evidence>
<feature type="transmembrane region" description="Helical" evidence="1">
    <location>
        <begin position="159"/>
        <end position="181"/>
    </location>
</feature>
<feature type="transmembrane region" description="Helical" evidence="1">
    <location>
        <begin position="519"/>
        <end position="539"/>
    </location>
</feature>
<feature type="transmembrane region" description="Helical" evidence="1">
    <location>
        <begin position="488"/>
        <end position="507"/>
    </location>
</feature>
<feature type="transmembrane region" description="Helical" evidence="1">
    <location>
        <begin position="188"/>
        <end position="204"/>
    </location>
</feature>
<accession>A0A1F5WUC8</accession>
<name>A0A1F5WUC8_9BACT</name>
<dbReference type="Pfam" id="PF10101">
    <property type="entry name" value="DUF2339"/>
    <property type="match status" value="1"/>
</dbReference>
<protein>
    <recommendedName>
        <fullName evidence="4">DUF2339 domain-containing protein</fullName>
    </recommendedName>
</protein>
<feature type="transmembrane region" description="Helical" evidence="1">
    <location>
        <begin position="6"/>
        <end position="23"/>
    </location>
</feature>
<comment type="caution">
    <text evidence="2">The sequence shown here is derived from an EMBL/GenBank/DDBJ whole genome shotgun (WGS) entry which is preliminary data.</text>
</comment>
<feature type="transmembrane region" description="Helical" evidence="1">
    <location>
        <begin position="345"/>
        <end position="364"/>
    </location>
</feature>
<feature type="transmembrane region" description="Helical" evidence="1">
    <location>
        <begin position="316"/>
        <end position="336"/>
    </location>
</feature>
<sequence length="585" mass="64339">MEFLTFLGVLGLLFWVSSLNGRIKRLEGGTQIKASSQAPSFVSPPVPGEVQKPASLLQTKVSVEGLSQKFVTWIKEDWLMKLGALLLLIGFGWFATYAFLNNWIGPMGRIMLGIVAGSLILILGLWRIQKFLHQGGVFLVLGSTTILLTIFAAREIYSFFTPLSALGIMFLSTAFVAFASVKYNSKSLSLASLILAGVAPLLTNSPATDYIGLFSYLLVVILGAIWIVSITGQRELTAAALILISIYSAPHLFGITGADKGVLLLFAYAFAAIFFLTNTAGLLKLKGKDIVPDLVAAAGNGLFLLVWIMSSAQDEWKSLIIAAWMVVFSVGAFLIFKITKRREPFYTYVGIGVAMLAAATAAELEGATLTIAYTLECGVISLLVYYLLRDIRIALRMSILLVGPMLLAFGSMTSRAWMTSAINDDFFVLLILASVLTGLGYFFFFRIKDPAETEELQFSSALLILGSVYAYVLLWLSLHAALIKNYDFATMISLVIYTLIGLIAYFFGMKQEWRTLRFYGGILLGFVVGRMILVEVWNMELTGRIITFFIIGTLLVSTAFLGRKKEVQKEIQNEAKQDNPDNFTI</sequence>
<feature type="transmembrane region" description="Helical" evidence="1">
    <location>
        <begin position="236"/>
        <end position="256"/>
    </location>
</feature>
<feature type="transmembrane region" description="Helical" evidence="1">
    <location>
        <begin position="135"/>
        <end position="153"/>
    </location>
</feature>
<feature type="transmembrane region" description="Helical" evidence="1">
    <location>
        <begin position="106"/>
        <end position="128"/>
    </location>
</feature>
<dbReference type="AlphaFoldDB" id="A0A1F5WUC8"/>
<feature type="transmembrane region" description="Helical" evidence="1">
    <location>
        <begin position="262"/>
        <end position="283"/>
    </location>
</feature>
<feature type="transmembrane region" description="Helical" evidence="1">
    <location>
        <begin position="426"/>
        <end position="444"/>
    </location>
</feature>
<dbReference type="InterPro" id="IPR019286">
    <property type="entry name" value="DUF2339_TM"/>
</dbReference>
<feature type="transmembrane region" description="Helical" evidence="1">
    <location>
        <begin position="545"/>
        <end position="562"/>
    </location>
</feature>
<proteinExistence type="predicted"/>
<organism evidence="2 3">
    <name type="scientific">Candidatus Giovannonibacteria bacterium RIFCSPHIGHO2_02_43_13</name>
    <dbReference type="NCBI Taxonomy" id="1798330"/>
    <lineage>
        <taxon>Bacteria</taxon>
        <taxon>Candidatus Giovannoniibacteriota</taxon>
    </lineage>
</organism>
<feature type="transmembrane region" description="Helical" evidence="1">
    <location>
        <begin position="456"/>
        <end position="476"/>
    </location>
</feature>
<evidence type="ECO:0000256" key="1">
    <source>
        <dbReference type="SAM" id="Phobius"/>
    </source>
</evidence>
<evidence type="ECO:0008006" key="4">
    <source>
        <dbReference type="Google" id="ProtNLM"/>
    </source>
</evidence>
<dbReference type="PANTHER" id="PTHR38434">
    <property type="entry name" value="BLL2549 PROTEIN"/>
    <property type="match status" value="1"/>
</dbReference>
<feature type="transmembrane region" description="Helical" evidence="1">
    <location>
        <begin position="78"/>
        <end position="100"/>
    </location>
</feature>
<feature type="transmembrane region" description="Helical" evidence="1">
    <location>
        <begin position="395"/>
        <end position="414"/>
    </location>
</feature>
<keyword evidence="1" id="KW-0812">Transmembrane</keyword>
<reference evidence="2 3" key="1">
    <citation type="journal article" date="2016" name="Nat. Commun.">
        <title>Thousands of microbial genomes shed light on interconnected biogeochemical processes in an aquifer system.</title>
        <authorList>
            <person name="Anantharaman K."/>
            <person name="Brown C.T."/>
            <person name="Hug L.A."/>
            <person name="Sharon I."/>
            <person name="Castelle C.J."/>
            <person name="Probst A.J."/>
            <person name="Thomas B.C."/>
            <person name="Singh A."/>
            <person name="Wilkins M.J."/>
            <person name="Karaoz U."/>
            <person name="Brodie E.L."/>
            <person name="Williams K.H."/>
            <person name="Hubbard S.S."/>
            <person name="Banfield J.F."/>
        </authorList>
    </citation>
    <scope>NUCLEOTIDE SEQUENCE [LARGE SCALE GENOMIC DNA]</scope>
</reference>
<feature type="transmembrane region" description="Helical" evidence="1">
    <location>
        <begin position="370"/>
        <end position="388"/>
    </location>
</feature>
<gene>
    <name evidence="2" type="ORF">A2W54_02130</name>
</gene>
<dbReference type="Proteomes" id="UP000178425">
    <property type="component" value="Unassembled WGS sequence"/>
</dbReference>
<keyword evidence="1" id="KW-0472">Membrane</keyword>
<dbReference type="EMBL" id="MFHI01000008">
    <property type="protein sequence ID" value="OGF79257.1"/>
    <property type="molecule type" value="Genomic_DNA"/>
</dbReference>
<evidence type="ECO:0000313" key="2">
    <source>
        <dbReference type="EMBL" id="OGF79257.1"/>
    </source>
</evidence>